<accession>R1IH12</accession>
<organism evidence="1 2">
    <name type="scientific">Amycolatopsis vancoresmycina DSM 44592</name>
    <dbReference type="NCBI Taxonomy" id="1292037"/>
    <lineage>
        <taxon>Bacteria</taxon>
        <taxon>Bacillati</taxon>
        <taxon>Actinomycetota</taxon>
        <taxon>Actinomycetes</taxon>
        <taxon>Pseudonocardiales</taxon>
        <taxon>Pseudonocardiaceae</taxon>
        <taxon>Amycolatopsis</taxon>
    </lineage>
</organism>
<dbReference type="PATRIC" id="fig|1292037.4.peg.846"/>
<keyword evidence="2" id="KW-1185">Reference proteome</keyword>
<reference evidence="1 2" key="1">
    <citation type="submission" date="2013-02" db="EMBL/GenBank/DDBJ databases">
        <title>Draft genome sequence of Amycolatopsis vancoresmycina strain DSM 44592T.</title>
        <authorList>
            <person name="Kumar S."/>
            <person name="Kaur N."/>
            <person name="Kaur C."/>
            <person name="Raghava G.P.S."/>
            <person name="Mayilraj S."/>
        </authorList>
    </citation>
    <scope>NUCLEOTIDE SEQUENCE [LARGE SCALE GENOMIC DNA]</scope>
    <source>
        <strain evidence="1 2">DSM 44592</strain>
    </source>
</reference>
<dbReference type="Proteomes" id="UP000014139">
    <property type="component" value="Unassembled WGS sequence"/>
</dbReference>
<dbReference type="AlphaFoldDB" id="R1IH12"/>
<protein>
    <submittedName>
        <fullName evidence="1">Transposase</fullName>
    </submittedName>
</protein>
<dbReference type="EMBL" id="AOUO01000045">
    <property type="protein sequence ID" value="EOD69759.1"/>
    <property type="molecule type" value="Genomic_DNA"/>
</dbReference>
<evidence type="ECO:0000313" key="2">
    <source>
        <dbReference type="Proteomes" id="UP000014139"/>
    </source>
</evidence>
<sequence>MLARLGTRFDPHRNRHVPPEETTIRRVLCDIDGDNLNVAIIGWNNGTTHTPAAIAVDGSLPRRRIPHPHRPRAMATLRNLAISALRDTGHSSIAAAPRPMARDTTRPLTLFGIPA</sequence>
<gene>
    <name evidence="1" type="ORF">H480_04337</name>
</gene>
<name>R1IH12_9PSEU</name>
<evidence type="ECO:0000313" key="1">
    <source>
        <dbReference type="EMBL" id="EOD69759.1"/>
    </source>
</evidence>
<comment type="caution">
    <text evidence="1">The sequence shown here is derived from an EMBL/GenBank/DDBJ whole genome shotgun (WGS) entry which is preliminary data.</text>
</comment>
<proteinExistence type="predicted"/>